<dbReference type="Proteomes" id="UP000546126">
    <property type="component" value="Unassembled WGS sequence"/>
</dbReference>
<gene>
    <name evidence="3" type="ORF">HT134_28440</name>
</gene>
<dbReference type="InterPro" id="IPR047789">
    <property type="entry name" value="CU044_5270-like"/>
</dbReference>
<reference evidence="3 4" key="1">
    <citation type="submission" date="2020-06" db="EMBL/GenBank/DDBJ databases">
        <authorList>
            <person name="Chanama M."/>
        </authorList>
    </citation>
    <scope>NUCLEOTIDE SEQUENCE [LARGE SCALE GENOMIC DNA]</scope>
    <source>
        <strain evidence="3 4">TBRC6557</strain>
    </source>
</reference>
<dbReference type="NCBIfam" id="NF038083">
    <property type="entry name" value="CU044_5270_fam"/>
    <property type="match status" value="1"/>
</dbReference>
<sequence>MDELELVRDLYGEPPRPDPAARARVRARLERRRTRRWRVLPWAARQERRPSRPSSQRRRLSWGGALAGAAAALAAVVVAFGASGALGGPPAPVRIDAAATGRAVLLAAATTAASEPPARGAYWRVTRQTGAEVTTLWAARDGRAWISGPGAGSGVRPVARPFTMAGRPLSVAEIEGLPADAGALRRRVVALLPPGSGDGVLADAVSGLLWSKPSPPAVRAAAYRLLADLPNVRYLGRSADPKGRPGEAFAFTLDPATGVRRTLVLDPASSQVLSSSDSPGTGDGRETRIVLAAGWTDEGPSSG</sequence>
<keyword evidence="4" id="KW-1185">Reference proteome</keyword>
<evidence type="ECO:0000313" key="4">
    <source>
        <dbReference type="Proteomes" id="UP000546126"/>
    </source>
</evidence>
<evidence type="ECO:0000313" key="3">
    <source>
        <dbReference type="EMBL" id="NUW44025.1"/>
    </source>
</evidence>
<dbReference type="RefSeq" id="WP_175603547.1">
    <property type="nucleotide sequence ID" value="NZ_JABWGO010000008.1"/>
</dbReference>
<organism evidence="3 4">
    <name type="scientific">Nonomuraea rhodomycinica</name>
    <dbReference type="NCBI Taxonomy" id="1712872"/>
    <lineage>
        <taxon>Bacteria</taxon>
        <taxon>Bacillati</taxon>
        <taxon>Actinomycetota</taxon>
        <taxon>Actinomycetes</taxon>
        <taxon>Streptosporangiales</taxon>
        <taxon>Streptosporangiaceae</taxon>
        <taxon>Nonomuraea</taxon>
    </lineage>
</organism>
<accession>A0A7Y6ITT2</accession>
<dbReference type="AlphaFoldDB" id="A0A7Y6ITT2"/>
<feature type="transmembrane region" description="Helical" evidence="2">
    <location>
        <begin position="60"/>
        <end position="82"/>
    </location>
</feature>
<feature type="compositionally biased region" description="Basic and acidic residues" evidence="1">
    <location>
        <begin position="1"/>
        <end position="21"/>
    </location>
</feature>
<evidence type="ECO:0000256" key="2">
    <source>
        <dbReference type="SAM" id="Phobius"/>
    </source>
</evidence>
<protein>
    <submittedName>
        <fullName evidence="3">CU044_5270 family protein</fullName>
    </submittedName>
</protein>
<evidence type="ECO:0000256" key="1">
    <source>
        <dbReference type="SAM" id="MobiDB-lite"/>
    </source>
</evidence>
<keyword evidence="2" id="KW-1133">Transmembrane helix</keyword>
<keyword evidence="2" id="KW-0812">Transmembrane</keyword>
<proteinExistence type="predicted"/>
<feature type="region of interest" description="Disordered" evidence="1">
    <location>
        <begin position="1"/>
        <end position="23"/>
    </location>
</feature>
<comment type="caution">
    <text evidence="3">The sequence shown here is derived from an EMBL/GenBank/DDBJ whole genome shotgun (WGS) entry which is preliminary data.</text>
</comment>
<keyword evidence="2" id="KW-0472">Membrane</keyword>
<dbReference type="EMBL" id="JABWGO010000008">
    <property type="protein sequence ID" value="NUW44025.1"/>
    <property type="molecule type" value="Genomic_DNA"/>
</dbReference>
<name>A0A7Y6ITT2_9ACTN</name>